<evidence type="ECO:0000313" key="2">
    <source>
        <dbReference type="Proteomes" id="UP000310066"/>
    </source>
</evidence>
<protein>
    <submittedName>
        <fullName evidence="1">Uncharacterized protein</fullName>
    </submittedName>
</protein>
<accession>A0A4U0VFT4</accession>
<organism evidence="1 2">
    <name type="scientific">Friedmanniomyces endolithicus</name>
    <dbReference type="NCBI Taxonomy" id="329885"/>
    <lineage>
        <taxon>Eukaryota</taxon>
        <taxon>Fungi</taxon>
        <taxon>Dikarya</taxon>
        <taxon>Ascomycota</taxon>
        <taxon>Pezizomycotina</taxon>
        <taxon>Dothideomycetes</taxon>
        <taxon>Dothideomycetidae</taxon>
        <taxon>Mycosphaerellales</taxon>
        <taxon>Teratosphaeriaceae</taxon>
        <taxon>Friedmanniomyces</taxon>
    </lineage>
</organism>
<dbReference type="AlphaFoldDB" id="A0A4U0VFT4"/>
<dbReference type="Proteomes" id="UP000310066">
    <property type="component" value="Unassembled WGS sequence"/>
</dbReference>
<evidence type="ECO:0000313" key="1">
    <source>
        <dbReference type="EMBL" id="TKA48037.1"/>
    </source>
</evidence>
<dbReference type="OrthoDB" id="432412at2759"/>
<reference evidence="1 2" key="1">
    <citation type="submission" date="2017-03" db="EMBL/GenBank/DDBJ databases">
        <title>Genomes of endolithic fungi from Antarctica.</title>
        <authorList>
            <person name="Coleine C."/>
            <person name="Masonjones S."/>
            <person name="Stajich J.E."/>
        </authorList>
    </citation>
    <scope>NUCLEOTIDE SEQUENCE [LARGE SCALE GENOMIC DNA]</scope>
    <source>
        <strain evidence="1 2">CCFEE 5311</strain>
    </source>
</reference>
<comment type="caution">
    <text evidence="1">The sequence shown here is derived from an EMBL/GenBank/DDBJ whole genome shotgun (WGS) entry which is preliminary data.</text>
</comment>
<name>A0A4U0VFT4_9PEZI</name>
<sequence>MESPNVIAVKLSSSGTSGGSGQRGDGPSRCITTTGPITDNMKLTNTVSRVPSVHMSTPGLWNALIRTHHITSRKKVTKLKQAAALHAVFVLLRSGSSPGIMFVEGPEIGVEAWVAAVQKLRYKDYQLASRPAPVIVEDSTGVQESDAGRQGLHETESVRDFGEQMANRGIHAWWRKGMGYSQNDQL</sequence>
<dbReference type="STRING" id="329885.A0A4U0VFT4"/>
<gene>
    <name evidence="1" type="ORF">B0A54_01529</name>
</gene>
<proteinExistence type="predicted"/>
<dbReference type="EMBL" id="NAJP01000004">
    <property type="protein sequence ID" value="TKA48037.1"/>
    <property type="molecule type" value="Genomic_DNA"/>
</dbReference>